<keyword evidence="4 14" id="KW-0645">Protease</keyword>
<dbReference type="GO" id="GO:0046872">
    <property type="term" value="F:metal ion binding"/>
    <property type="evidence" value="ECO:0007669"/>
    <property type="project" value="UniProtKB-UniRule"/>
</dbReference>
<dbReference type="InterPro" id="IPR000644">
    <property type="entry name" value="CBS_dom"/>
</dbReference>
<feature type="transmembrane region" description="Helical" evidence="14">
    <location>
        <begin position="73"/>
        <end position="93"/>
    </location>
</feature>
<evidence type="ECO:0000256" key="13">
    <source>
        <dbReference type="ARBA" id="ARBA00023136"/>
    </source>
</evidence>
<dbReference type="EMBL" id="WVIC01000001">
    <property type="protein sequence ID" value="NCJ05025.1"/>
    <property type="molecule type" value="Genomic_DNA"/>
</dbReference>
<feature type="binding site" evidence="16">
    <location>
        <position position="66"/>
    </location>
    <ligand>
        <name>Zn(2+)</name>
        <dbReference type="ChEBI" id="CHEBI:29105"/>
        <note>catalytic</note>
    </ligand>
</feature>
<dbReference type="PANTHER" id="PTHR39188:SF3">
    <property type="entry name" value="STAGE IV SPORULATION PROTEIN FB"/>
    <property type="match status" value="1"/>
</dbReference>
<sequence>MNGNIRLGRLGSIPFYINASWFLILGLVTWVYGSGLAAGFPQLTGLAPWGLGLLTALLVFASVLAHELGHSWVALRQGIGVKSITLFLFGGLASLERESKTPWEALAVAIAGPAVSLLLWGAFTLLGLTLPISGSALAIVSLLATINLFLALFNLIPGLPLDGGNVLKAIIWKVTGNPYKGTQVAGRVGQIFGWLAVASGMLPLVLYGSFGNIWNLLIGWFLLQNAGFSAQSATVQEQLSQYTAADAVGENSPIIAADQSLRDLADATVLSNKTWSRFLVTNAEGQLIGAIALQDLKTIPSAQWATTQVRDLMQAMTQPRTVESTQSLLDVVGLFDQEQLPALAVVRENGALVGLLEKASILRFLQGRTQTKPA</sequence>
<keyword evidence="8 14" id="KW-0378">Hydrolase</keyword>
<dbReference type="PANTHER" id="PTHR39188">
    <property type="entry name" value="MEMBRANE-ASSOCIATED ZINC METALLOPROTEASE M50B"/>
    <property type="match status" value="1"/>
</dbReference>
<feature type="active site" evidence="15">
    <location>
        <position position="67"/>
    </location>
</feature>
<evidence type="ECO:0000256" key="14">
    <source>
        <dbReference type="PIRNR" id="PIRNR006404"/>
    </source>
</evidence>
<evidence type="ECO:0000256" key="1">
    <source>
        <dbReference type="ARBA" id="ARBA00004651"/>
    </source>
</evidence>
<dbReference type="InterPro" id="IPR008915">
    <property type="entry name" value="Peptidase_M50"/>
</dbReference>
<evidence type="ECO:0000256" key="8">
    <source>
        <dbReference type="ARBA" id="ARBA00022801"/>
    </source>
</evidence>
<keyword evidence="6 14" id="KW-0479">Metal-binding</keyword>
<dbReference type="CDD" id="cd06164">
    <property type="entry name" value="S2P-M50_SpoIVFB_CBS"/>
    <property type="match status" value="1"/>
</dbReference>
<evidence type="ECO:0000313" key="20">
    <source>
        <dbReference type="Proteomes" id="UP000607397"/>
    </source>
</evidence>
<dbReference type="PIRSF" id="PIRSF006404">
    <property type="entry name" value="UCP006404_Pept_M50_CBS"/>
    <property type="match status" value="1"/>
</dbReference>
<comment type="subcellular location">
    <subcellularLocation>
        <location evidence="1 14">Cell membrane</location>
        <topology evidence="1 14">Multi-pass membrane protein</topology>
    </subcellularLocation>
</comment>
<keyword evidence="10 14" id="KW-1133">Transmembrane helix</keyword>
<gene>
    <name evidence="19" type="ORF">GS597_00510</name>
</gene>
<keyword evidence="11 14" id="KW-0482">Metalloprotease</keyword>
<feature type="transmembrane region" description="Helical" evidence="14">
    <location>
        <begin position="21"/>
        <end position="40"/>
    </location>
</feature>
<feature type="transmembrane region" description="Helical" evidence="14">
    <location>
        <begin position="105"/>
        <end position="128"/>
    </location>
</feature>
<dbReference type="SMART" id="SM00116">
    <property type="entry name" value="CBS"/>
    <property type="match status" value="2"/>
</dbReference>
<feature type="binding site" evidence="16">
    <location>
        <position position="162"/>
    </location>
    <ligand>
        <name>Zn(2+)</name>
        <dbReference type="ChEBI" id="CHEBI:29105"/>
        <note>catalytic</note>
    </ligand>
</feature>
<dbReference type="Proteomes" id="UP000607397">
    <property type="component" value="Unassembled WGS sequence"/>
</dbReference>
<keyword evidence="13 14" id="KW-0472">Membrane</keyword>
<evidence type="ECO:0000256" key="6">
    <source>
        <dbReference type="ARBA" id="ARBA00022723"/>
    </source>
</evidence>
<keyword evidence="5 14" id="KW-0812">Transmembrane</keyword>
<reference evidence="19" key="1">
    <citation type="submission" date="2019-12" db="EMBL/GenBank/DDBJ databases">
        <title>High-Quality draft genome sequences of three cyanobacteria isolated from the limestone walls of the Old Cathedral of Coimbra.</title>
        <authorList>
            <person name="Tiago I."/>
            <person name="Soares F."/>
            <person name="Portugal A."/>
        </authorList>
    </citation>
    <scope>NUCLEOTIDE SEQUENCE [LARGE SCALE GENOMIC DNA]</scope>
    <source>
        <strain evidence="19">C</strain>
    </source>
</reference>
<dbReference type="RefSeq" id="WP_161823496.1">
    <property type="nucleotide sequence ID" value="NZ_WVIC01000001.1"/>
</dbReference>
<protein>
    <recommendedName>
        <fullName evidence="14">Zinc metalloprotease</fullName>
    </recommendedName>
</protein>
<evidence type="ECO:0000256" key="3">
    <source>
        <dbReference type="ARBA" id="ARBA00022475"/>
    </source>
</evidence>
<evidence type="ECO:0000256" key="11">
    <source>
        <dbReference type="ARBA" id="ARBA00023049"/>
    </source>
</evidence>
<comment type="caution">
    <text evidence="19">The sequence shown here is derived from an EMBL/GenBank/DDBJ whole genome shotgun (WGS) entry which is preliminary data.</text>
</comment>
<feature type="domain" description="CBS" evidence="18">
    <location>
        <begin position="315"/>
        <end position="371"/>
    </location>
</feature>
<dbReference type="Pfam" id="PF00571">
    <property type="entry name" value="CBS"/>
    <property type="match status" value="1"/>
</dbReference>
<proteinExistence type="inferred from homology"/>
<evidence type="ECO:0000256" key="12">
    <source>
        <dbReference type="ARBA" id="ARBA00023122"/>
    </source>
</evidence>
<dbReference type="CDD" id="cd04639">
    <property type="entry name" value="CBS_pair_peptidase_M50"/>
    <property type="match status" value="1"/>
</dbReference>
<evidence type="ECO:0000256" key="9">
    <source>
        <dbReference type="ARBA" id="ARBA00022833"/>
    </source>
</evidence>
<evidence type="ECO:0000256" key="2">
    <source>
        <dbReference type="ARBA" id="ARBA00007931"/>
    </source>
</evidence>
<evidence type="ECO:0000256" key="7">
    <source>
        <dbReference type="ARBA" id="ARBA00022737"/>
    </source>
</evidence>
<name>A0A8K2ABS4_9CYAN</name>
<organism evidence="19 20">
    <name type="scientific">Petrachloros mirabilis ULC683</name>
    <dbReference type="NCBI Taxonomy" id="2781853"/>
    <lineage>
        <taxon>Bacteria</taxon>
        <taxon>Bacillati</taxon>
        <taxon>Cyanobacteriota</taxon>
        <taxon>Cyanophyceae</taxon>
        <taxon>Synechococcales</taxon>
        <taxon>Petrachlorosaceae</taxon>
        <taxon>Petrachloros</taxon>
        <taxon>Petrachloros mirabilis</taxon>
    </lineage>
</organism>
<dbReference type="GO" id="GO:0008237">
    <property type="term" value="F:metallopeptidase activity"/>
    <property type="evidence" value="ECO:0007669"/>
    <property type="project" value="UniProtKB-UniRule"/>
</dbReference>
<accession>A0A8K2ABS4</accession>
<dbReference type="Pfam" id="PF02163">
    <property type="entry name" value="Peptidase_M50"/>
    <property type="match status" value="2"/>
</dbReference>
<dbReference type="InterPro" id="IPR046342">
    <property type="entry name" value="CBS_dom_sf"/>
</dbReference>
<comment type="cofactor">
    <cofactor evidence="14 16">
        <name>Zn(2+)</name>
        <dbReference type="ChEBI" id="CHEBI:29105"/>
    </cofactor>
    <text evidence="14 16">Binds 1 zinc ion per subunit.</text>
</comment>
<evidence type="ECO:0000259" key="18">
    <source>
        <dbReference type="PROSITE" id="PS51371"/>
    </source>
</evidence>
<keyword evidence="3 14" id="KW-1003">Cell membrane</keyword>
<keyword evidence="12 17" id="KW-0129">CBS domain</keyword>
<evidence type="ECO:0000256" key="10">
    <source>
        <dbReference type="ARBA" id="ARBA00022989"/>
    </source>
</evidence>
<dbReference type="GO" id="GO:0006508">
    <property type="term" value="P:proteolysis"/>
    <property type="evidence" value="ECO:0007669"/>
    <property type="project" value="UniProtKB-KW"/>
</dbReference>
<dbReference type="Gene3D" id="3.10.580.10">
    <property type="entry name" value="CBS-domain"/>
    <property type="match status" value="1"/>
</dbReference>
<dbReference type="PROSITE" id="PS51371">
    <property type="entry name" value="CBS"/>
    <property type="match status" value="1"/>
</dbReference>
<evidence type="ECO:0000256" key="5">
    <source>
        <dbReference type="ARBA" id="ARBA00022692"/>
    </source>
</evidence>
<evidence type="ECO:0000256" key="4">
    <source>
        <dbReference type="ARBA" id="ARBA00022670"/>
    </source>
</evidence>
<keyword evidence="7" id="KW-0677">Repeat</keyword>
<evidence type="ECO:0000256" key="17">
    <source>
        <dbReference type="PROSITE-ProRule" id="PRU00703"/>
    </source>
</evidence>
<feature type="transmembrane region" description="Helical" evidence="14">
    <location>
        <begin position="46"/>
        <end position="66"/>
    </location>
</feature>
<dbReference type="GO" id="GO:0005886">
    <property type="term" value="C:plasma membrane"/>
    <property type="evidence" value="ECO:0007669"/>
    <property type="project" value="UniProtKB-SubCell"/>
</dbReference>
<dbReference type="AlphaFoldDB" id="A0A8K2ABS4"/>
<keyword evidence="9 14" id="KW-0862">Zinc</keyword>
<feature type="transmembrane region" description="Helical" evidence="14">
    <location>
        <begin position="204"/>
        <end position="223"/>
    </location>
</feature>
<feature type="binding site" evidence="16">
    <location>
        <position position="70"/>
    </location>
    <ligand>
        <name>Zn(2+)</name>
        <dbReference type="ChEBI" id="CHEBI:29105"/>
        <note>catalytic</note>
    </ligand>
</feature>
<evidence type="ECO:0000256" key="15">
    <source>
        <dbReference type="PIRSR" id="PIRSR006404-1"/>
    </source>
</evidence>
<evidence type="ECO:0000256" key="16">
    <source>
        <dbReference type="PIRSR" id="PIRSR006404-2"/>
    </source>
</evidence>
<dbReference type="SUPFAM" id="SSF54631">
    <property type="entry name" value="CBS-domain pair"/>
    <property type="match status" value="1"/>
</dbReference>
<evidence type="ECO:0000313" key="19">
    <source>
        <dbReference type="EMBL" id="NCJ05025.1"/>
    </source>
</evidence>
<feature type="transmembrane region" description="Helical" evidence="14">
    <location>
        <begin position="135"/>
        <end position="156"/>
    </location>
</feature>
<comment type="similarity">
    <text evidence="2 14">Belongs to the peptidase M50B family.</text>
</comment>
<keyword evidence="20" id="KW-1185">Reference proteome</keyword>
<dbReference type="InterPro" id="IPR016483">
    <property type="entry name" value="UCP006404_Pept_M50_CBS"/>
</dbReference>